<dbReference type="PANTHER" id="PTHR43318">
    <property type="entry name" value="UDP-N-ACETYLGLUCOSAMINE 4,6-DEHYDRATASE"/>
    <property type="match status" value="1"/>
</dbReference>
<name>A0ABU2JAR5_9ACTN</name>
<comment type="caution">
    <text evidence="4">The sequence shown here is derived from an EMBL/GenBank/DDBJ whole genome shotgun (WGS) entry which is preliminary data.</text>
</comment>
<proteinExistence type="inferred from homology"/>
<reference evidence="5" key="1">
    <citation type="submission" date="2023-07" db="EMBL/GenBank/DDBJ databases">
        <title>30 novel species of actinomycetes from the DSMZ collection.</title>
        <authorList>
            <person name="Nouioui I."/>
        </authorList>
    </citation>
    <scope>NUCLEOTIDE SEQUENCE [LARGE SCALE GENOMIC DNA]</scope>
    <source>
        <strain evidence="5">DSM 44399</strain>
    </source>
</reference>
<dbReference type="InterPro" id="IPR051203">
    <property type="entry name" value="Polysaccharide_Synthase-Rel"/>
</dbReference>
<feature type="transmembrane region" description="Helical" evidence="2">
    <location>
        <begin position="152"/>
        <end position="170"/>
    </location>
</feature>
<dbReference type="CDD" id="cd05237">
    <property type="entry name" value="UDP_invert_4-6DH_SDR_e"/>
    <property type="match status" value="1"/>
</dbReference>
<feature type="transmembrane region" description="Helical" evidence="2">
    <location>
        <begin position="20"/>
        <end position="39"/>
    </location>
</feature>
<feature type="transmembrane region" description="Helical" evidence="2">
    <location>
        <begin position="87"/>
        <end position="107"/>
    </location>
</feature>
<dbReference type="RefSeq" id="WP_311423227.1">
    <property type="nucleotide sequence ID" value="NZ_JAVREH010000013.1"/>
</dbReference>
<sequence>MRFHRPGVRVAAASRTYATYSSILTDVLVLLAATEAAGLARYDFHTGRVQWGIISVFALFLAGGQLVIGAPVLLYRGRYQAGSFDEIRALAVSVTAVSVIASVLVLILHPHGLPRSLPFLAWSLALMGMAAIRFVKRLIIQAGNRPTAGAEPLLIFGAGWVGSVLALRMLRDPHSAFVPVGFLDDDPAKRNLQIHGIHVRGCLQDLASVAKQFGATRVVVAVSSADAPLIREVSDAADQAGLGCMVLPPLAEQLRRSPLQLSALRDVDVEDVIGRHPVDTDLKSIADYITGRRVLVTGAGGSIGSELCRQLHKYGPAELVMLDHDESALHAVELSIFGRALLDDANTALIDVRDGEFLLEMFRRHEPEVVFHAAALKHLPLLERHPFEALKSNVLGTRNVLDAASRVGVTHFVNISTDKAASPTSALGHSKHLAERLTAWYALGVGERYLSVRFGNVLGSRGSVLHTFAAQIEAGGPVTVTDPEVTRFFMTIPEACQLVIQAGAIGRPGEALVLDMGEPVSIIDVARRMIASSGKAIDVVFTGLRPGEKLHEELMGENEWGQRPLHPMISHVSVPPLDPDLVEVQPWVRATLGTRQLQSLHYSDISTG</sequence>
<evidence type="ECO:0000259" key="3">
    <source>
        <dbReference type="Pfam" id="PF02719"/>
    </source>
</evidence>
<keyword evidence="2" id="KW-0472">Membrane</keyword>
<keyword evidence="5" id="KW-1185">Reference proteome</keyword>
<dbReference type="SUPFAM" id="SSF51735">
    <property type="entry name" value="NAD(P)-binding Rossmann-fold domains"/>
    <property type="match status" value="2"/>
</dbReference>
<gene>
    <name evidence="4" type="ORF">RM423_11785</name>
</gene>
<accession>A0ABU2JAR5</accession>
<dbReference type="Gene3D" id="3.40.50.720">
    <property type="entry name" value="NAD(P)-binding Rossmann-like Domain"/>
    <property type="match status" value="2"/>
</dbReference>
<keyword evidence="2" id="KW-1133">Transmembrane helix</keyword>
<dbReference type="Proteomes" id="UP001183176">
    <property type="component" value="Unassembled WGS sequence"/>
</dbReference>
<feature type="transmembrane region" description="Helical" evidence="2">
    <location>
        <begin position="51"/>
        <end position="75"/>
    </location>
</feature>
<evidence type="ECO:0000256" key="2">
    <source>
        <dbReference type="SAM" id="Phobius"/>
    </source>
</evidence>
<feature type="transmembrane region" description="Helical" evidence="2">
    <location>
        <begin position="119"/>
        <end position="140"/>
    </location>
</feature>
<evidence type="ECO:0000313" key="4">
    <source>
        <dbReference type="EMBL" id="MDT0262076.1"/>
    </source>
</evidence>
<keyword evidence="2" id="KW-0812">Transmembrane</keyword>
<dbReference type="PANTHER" id="PTHR43318:SF1">
    <property type="entry name" value="POLYSACCHARIDE BIOSYNTHESIS PROTEIN EPSC-RELATED"/>
    <property type="match status" value="1"/>
</dbReference>
<organism evidence="4 5">
    <name type="scientific">Jatrophihabitans lederbergiae</name>
    <dbReference type="NCBI Taxonomy" id="3075547"/>
    <lineage>
        <taxon>Bacteria</taxon>
        <taxon>Bacillati</taxon>
        <taxon>Actinomycetota</taxon>
        <taxon>Actinomycetes</taxon>
        <taxon>Jatrophihabitantales</taxon>
        <taxon>Jatrophihabitantaceae</taxon>
        <taxon>Jatrophihabitans</taxon>
    </lineage>
</organism>
<protein>
    <submittedName>
        <fullName evidence="4">Nucleoside-diphosphate sugar epimerase/dehydratase</fullName>
    </submittedName>
</protein>
<dbReference type="InterPro" id="IPR036291">
    <property type="entry name" value="NAD(P)-bd_dom_sf"/>
</dbReference>
<dbReference type="Pfam" id="PF13727">
    <property type="entry name" value="CoA_binding_3"/>
    <property type="match status" value="1"/>
</dbReference>
<dbReference type="EMBL" id="JAVREH010000013">
    <property type="protein sequence ID" value="MDT0262076.1"/>
    <property type="molecule type" value="Genomic_DNA"/>
</dbReference>
<evidence type="ECO:0000313" key="5">
    <source>
        <dbReference type="Proteomes" id="UP001183176"/>
    </source>
</evidence>
<dbReference type="InterPro" id="IPR003869">
    <property type="entry name" value="Polysac_CapD-like"/>
</dbReference>
<feature type="domain" description="Polysaccharide biosynthesis protein CapD-like" evidence="3">
    <location>
        <begin position="294"/>
        <end position="571"/>
    </location>
</feature>
<dbReference type="Pfam" id="PF02719">
    <property type="entry name" value="Polysacc_synt_2"/>
    <property type="match status" value="1"/>
</dbReference>
<evidence type="ECO:0000256" key="1">
    <source>
        <dbReference type="ARBA" id="ARBA00007430"/>
    </source>
</evidence>
<comment type="similarity">
    <text evidence="1">Belongs to the polysaccharide synthase family.</text>
</comment>